<dbReference type="AlphaFoldDB" id="A0AAE1CUV1"/>
<keyword evidence="2" id="KW-1185">Reference proteome</keyword>
<gene>
    <name evidence="1" type="ORF">RRG08_063737</name>
</gene>
<reference evidence="1" key="1">
    <citation type="journal article" date="2023" name="G3 (Bethesda)">
        <title>A reference genome for the long-term kleptoplast-retaining sea slug Elysia crispata morphotype clarki.</title>
        <authorList>
            <person name="Eastman K.E."/>
            <person name="Pendleton A.L."/>
            <person name="Shaikh M.A."/>
            <person name="Suttiyut T."/>
            <person name="Ogas R."/>
            <person name="Tomko P."/>
            <person name="Gavelis G."/>
            <person name="Widhalm J.R."/>
            <person name="Wisecaver J.H."/>
        </authorList>
    </citation>
    <scope>NUCLEOTIDE SEQUENCE</scope>
    <source>
        <strain evidence="1">ECLA1</strain>
    </source>
</reference>
<evidence type="ECO:0000313" key="1">
    <source>
        <dbReference type="EMBL" id="KAK3737402.1"/>
    </source>
</evidence>
<name>A0AAE1CUV1_9GAST</name>
<evidence type="ECO:0000313" key="2">
    <source>
        <dbReference type="Proteomes" id="UP001283361"/>
    </source>
</evidence>
<dbReference type="EMBL" id="JAWDGP010006654">
    <property type="protein sequence ID" value="KAK3737402.1"/>
    <property type="molecule type" value="Genomic_DNA"/>
</dbReference>
<accession>A0AAE1CUV1</accession>
<dbReference type="Proteomes" id="UP001283361">
    <property type="component" value="Unassembled WGS sequence"/>
</dbReference>
<sequence>MSQGWTSQNVTWIDISKCRRDIRLTGIDIYKQDLLKLPSISYLRLRLALSAGDSELVTTTARVNILGVRVRAGPAFGVGWETAASEVTSPGYPD</sequence>
<protein>
    <submittedName>
        <fullName evidence="1">Uncharacterized protein</fullName>
    </submittedName>
</protein>
<organism evidence="1 2">
    <name type="scientific">Elysia crispata</name>
    <name type="common">lettuce slug</name>
    <dbReference type="NCBI Taxonomy" id="231223"/>
    <lineage>
        <taxon>Eukaryota</taxon>
        <taxon>Metazoa</taxon>
        <taxon>Spiralia</taxon>
        <taxon>Lophotrochozoa</taxon>
        <taxon>Mollusca</taxon>
        <taxon>Gastropoda</taxon>
        <taxon>Heterobranchia</taxon>
        <taxon>Euthyneura</taxon>
        <taxon>Panpulmonata</taxon>
        <taxon>Sacoglossa</taxon>
        <taxon>Placobranchoidea</taxon>
        <taxon>Plakobranchidae</taxon>
        <taxon>Elysia</taxon>
    </lineage>
</organism>
<comment type="caution">
    <text evidence="1">The sequence shown here is derived from an EMBL/GenBank/DDBJ whole genome shotgun (WGS) entry which is preliminary data.</text>
</comment>
<proteinExistence type="predicted"/>